<feature type="non-terminal residue" evidence="1">
    <location>
        <position position="1"/>
    </location>
</feature>
<evidence type="ECO:0000313" key="1">
    <source>
        <dbReference type="EMBL" id="ETJ00818.1"/>
    </source>
</evidence>
<proteinExistence type="predicted"/>
<gene>
    <name evidence="1" type="ORF">Q619_VDC00193G0002</name>
</gene>
<dbReference type="EMBL" id="AZMJ01000193">
    <property type="protein sequence ID" value="ETJ00818.1"/>
    <property type="molecule type" value="Genomic_DNA"/>
</dbReference>
<dbReference type="AlphaFoldDB" id="W1V497"/>
<dbReference type="Proteomes" id="UP000018855">
    <property type="component" value="Unassembled WGS sequence"/>
</dbReference>
<accession>W1V497</accession>
<reference evidence="1 2" key="1">
    <citation type="submission" date="2013-12" db="EMBL/GenBank/DDBJ databases">
        <title>A Varibaculum cambriense genome reconstructed from a premature infant gut community with otherwise low bacterial novelty that shifts toward anaerobic metabolism during the third week of life.</title>
        <authorList>
            <person name="Brown C.T."/>
            <person name="Sharon I."/>
            <person name="Thomas B.C."/>
            <person name="Castelle C.J."/>
            <person name="Morowitz M.J."/>
            <person name="Banfield J.F."/>
        </authorList>
    </citation>
    <scope>NUCLEOTIDE SEQUENCE [LARGE SCALE GENOMIC DNA]</scope>
    <source>
        <strain evidence="2">DORA_11</strain>
    </source>
</reference>
<name>W1V497_9FIRM</name>
<comment type="caution">
    <text evidence="1">The sequence shown here is derived from an EMBL/GenBank/DDBJ whole genome shotgun (WGS) entry which is preliminary data.</text>
</comment>
<protein>
    <submittedName>
        <fullName evidence="1">Uncharacterized protein</fullName>
    </submittedName>
</protein>
<evidence type="ECO:0000313" key="2">
    <source>
        <dbReference type="Proteomes" id="UP000018855"/>
    </source>
</evidence>
<organism evidence="1 2">
    <name type="scientific">Veillonella dispar DORA_11</name>
    <dbReference type="NCBI Taxonomy" id="1403949"/>
    <lineage>
        <taxon>Bacteria</taxon>
        <taxon>Bacillati</taxon>
        <taxon>Bacillota</taxon>
        <taxon>Negativicutes</taxon>
        <taxon>Veillonellales</taxon>
        <taxon>Veillonellaceae</taxon>
        <taxon>Veillonella</taxon>
    </lineage>
</organism>
<sequence length="30" mass="3624">NVHYINRGGWTTQRLLVQGKQSLWRRSKLK</sequence>